<name>A0A402BCB4_9CHLR</name>
<dbReference type="EMBL" id="BIFT01000001">
    <property type="protein sequence ID" value="GCE29048.1"/>
    <property type="molecule type" value="Genomic_DNA"/>
</dbReference>
<sequence length="56" mass="6494">MKRILTFPAMQSVYERRGCLISSMQKIRALTELCQEDLRDLLFFCSGTIYAFGQGR</sequence>
<organism evidence="1 2">
    <name type="scientific">Dictyobacter alpinus</name>
    <dbReference type="NCBI Taxonomy" id="2014873"/>
    <lineage>
        <taxon>Bacteria</taxon>
        <taxon>Bacillati</taxon>
        <taxon>Chloroflexota</taxon>
        <taxon>Ktedonobacteria</taxon>
        <taxon>Ktedonobacterales</taxon>
        <taxon>Dictyobacteraceae</taxon>
        <taxon>Dictyobacter</taxon>
    </lineage>
</organism>
<dbReference type="Proteomes" id="UP000287171">
    <property type="component" value="Unassembled WGS sequence"/>
</dbReference>
<comment type="caution">
    <text evidence="1">The sequence shown here is derived from an EMBL/GenBank/DDBJ whole genome shotgun (WGS) entry which is preliminary data.</text>
</comment>
<keyword evidence="2" id="KW-1185">Reference proteome</keyword>
<protein>
    <submittedName>
        <fullName evidence="1">Uncharacterized protein</fullName>
    </submittedName>
</protein>
<reference evidence="2" key="1">
    <citation type="submission" date="2018-12" db="EMBL/GenBank/DDBJ databases">
        <title>Tengunoibacter tsumagoiensis gen. nov., sp. nov., Dictyobacter kobayashii sp. nov., D. alpinus sp. nov., and D. joshuensis sp. nov. and description of Dictyobacteraceae fam. nov. within the order Ktedonobacterales isolated from Tengu-no-mugimeshi.</title>
        <authorList>
            <person name="Wang C.M."/>
            <person name="Zheng Y."/>
            <person name="Sakai Y."/>
            <person name="Toyoda A."/>
            <person name="Minakuchi Y."/>
            <person name="Abe K."/>
            <person name="Yokota A."/>
            <person name="Yabe S."/>
        </authorList>
    </citation>
    <scope>NUCLEOTIDE SEQUENCE [LARGE SCALE GENOMIC DNA]</scope>
    <source>
        <strain evidence="2">Uno16</strain>
    </source>
</reference>
<accession>A0A402BCB4</accession>
<gene>
    <name evidence="1" type="ORF">KDA_45320</name>
</gene>
<evidence type="ECO:0000313" key="1">
    <source>
        <dbReference type="EMBL" id="GCE29048.1"/>
    </source>
</evidence>
<evidence type="ECO:0000313" key="2">
    <source>
        <dbReference type="Proteomes" id="UP000287171"/>
    </source>
</evidence>
<dbReference type="AlphaFoldDB" id="A0A402BCB4"/>
<proteinExistence type="predicted"/>